<dbReference type="AlphaFoldDB" id="A0AAD7HQN2"/>
<accession>A0AAD7HQN2</accession>
<organism evidence="1 2">
    <name type="scientific">Mycena metata</name>
    <dbReference type="NCBI Taxonomy" id="1033252"/>
    <lineage>
        <taxon>Eukaryota</taxon>
        <taxon>Fungi</taxon>
        <taxon>Dikarya</taxon>
        <taxon>Basidiomycota</taxon>
        <taxon>Agaricomycotina</taxon>
        <taxon>Agaricomycetes</taxon>
        <taxon>Agaricomycetidae</taxon>
        <taxon>Agaricales</taxon>
        <taxon>Marasmiineae</taxon>
        <taxon>Mycenaceae</taxon>
        <taxon>Mycena</taxon>
    </lineage>
</organism>
<reference evidence="1" key="1">
    <citation type="submission" date="2023-03" db="EMBL/GenBank/DDBJ databases">
        <title>Massive genome expansion in bonnet fungi (Mycena s.s.) driven by repeated elements and novel gene families across ecological guilds.</title>
        <authorList>
            <consortium name="Lawrence Berkeley National Laboratory"/>
            <person name="Harder C.B."/>
            <person name="Miyauchi S."/>
            <person name="Viragh M."/>
            <person name="Kuo A."/>
            <person name="Thoen E."/>
            <person name="Andreopoulos B."/>
            <person name="Lu D."/>
            <person name="Skrede I."/>
            <person name="Drula E."/>
            <person name="Henrissat B."/>
            <person name="Morin E."/>
            <person name="Kohler A."/>
            <person name="Barry K."/>
            <person name="LaButti K."/>
            <person name="Morin E."/>
            <person name="Salamov A."/>
            <person name="Lipzen A."/>
            <person name="Mereny Z."/>
            <person name="Hegedus B."/>
            <person name="Baldrian P."/>
            <person name="Stursova M."/>
            <person name="Weitz H."/>
            <person name="Taylor A."/>
            <person name="Grigoriev I.V."/>
            <person name="Nagy L.G."/>
            <person name="Martin F."/>
            <person name="Kauserud H."/>
        </authorList>
    </citation>
    <scope>NUCLEOTIDE SEQUENCE</scope>
    <source>
        <strain evidence="1">CBHHK182m</strain>
    </source>
</reference>
<evidence type="ECO:0000313" key="2">
    <source>
        <dbReference type="Proteomes" id="UP001215598"/>
    </source>
</evidence>
<comment type="caution">
    <text evidence="1">The sequence shown here is derived from an EMBL/GenBank/DDBJ whole genome shotgun (WGS) entry which is preliminary data.</text>
</comment>
<dbReference type="EMBL" id="JARKIB010000190">
    <property type="protein sequence ID" value="KAJ7725976.1"/>
    <property type="molecule type" value="Genomic_DNA"/>
</dbReference>
<keyword evidence="2" id="KW-1185">Reference proteome</keyword>
<name>A0AAD7HQN2_9AGAR</name>
<evidence type="ECO:0000313" key="1">
    <source>
        <dbReference type="EMBL" id="KAJ7725976.1"/>
    </source>
</evidence>
<dbReference type="Proteomes" id="UP001215598">
    <property type="component" value="Unassembled WGS sequence"/>
</dbReference>
<gene>
    <name evidence="1" type="ORF">B0H16DRAFT_1593537</name>
</gene>
<sequence>MSRWMWWEDEYEVEVKKAVKAIDRREEGGRELMRGGEEMRDDLVAFLKDWGGLGL</sequence>
<protein>
    <submittedName>
        <fullName evidence="1">Uncharacterized protein</fullName>
    </submittedName>
</protein>
<proteinExistence type="predicted"/>